<dbReference type="PROSITE" id="PS50110">
    <property type="entry name" value="RESPONSE_REGULATORY"/>
    <property type="match status" value="1"/>
</dbReference>
<evidence type="ECO:0000313" key="5">
    <source>
        <dbReference type="Proteomes" id="UP000092498"/>
    </source>
</evidence>
<protein>
    <recommendedName>
        <fullName evidence="3">Response regulatory domain-containing protein</fullName>
    </recommendedName>
</protein>
<evidence type="ECO:0000256" key="2">
    <source>
        <dbReference type="PROSITE-ProRule" id="PRU00169"/>
    </source>
</evidence>
<dbReference type="SUPFAM" id="SSF52172">
    <property type="entry name" value="CheY-like"/>
    <property type="match status" value="1"/>
</dbReference>
<name>A0A1B1AJN0_9PROT</name>
<evidence type="ECO:0000259" key="3">
    <source>
        <dbReference type="PROSITE" id="PS50110"/>
    </source>
</evidence>
<evidence type="ECO:0000313" key="4">
    <source>
        <dbReference type="EMBL" id="ANP46776.1"/>
    </source>
</evidence>
<keyword evidence="5" id="KW-1185">Reference proteome</keyword>
<dbReference type="SMART" id="SM00448">
    <property type="entry name" value="REC"/>
    <property type="match status" value="1"/>
</dbReference>
<dbReference type="InterPro" id="IPR050595">
    <property type="entry name" value="Bact_response_regulator"/>
</dbReference>
<dbReference type="InParanoid" id="A0A1B1AJN0"/>
<dbReference type="STRING" id="1759059.ATE48_13080"/>
<keyword evidence="1 2" id="KW-0597">Phosphoprotein</keyword>
<sequence length="138" mass="14809">MAKQAKLKASLDQVVRTPAVVALVDDDPAVRHAICFAFETAGIPVIAYSDAESALLAQNPRAWRCLILDQRLPGGTGLNLLAKLRADGVSATCFLITSHPSRELKSRALLAGVEIVEKPLLDGQLLTKVRKVMADAPR</sequence>
<dbReference type="AlphaFoldDB" id="A0A1B1AJN0"/>
<feature type="domain" description="Response regulatory" evidence="3">
    <location>
        <begin position="20"/>
        <end position="133"/>
    </location>
</feature>
<feature type="modified residue" description="4-aspartylphosphate" evidence="2">
    <location>
        <position position="69"/>
    </location>
</feature>
<dbReference type="Proteomes" id="UP000092498">
    <property type="component" value="Chromosome"/>
</dbReference>
<gene>
    <name evidence="4" type="ORF">ATE48_13080</name>
</gene>
<dbReference type="EMBL" id="CP013244">
    <property type="protein sequence ID" value="ANP46776.1"/>
    <property type="molecule type" value="Genomic_DNA"/>
</dbReference>
<dbReference type="Gene3D" id="3.40.50.2300">
    <property type="match status" value="1"/>
</dbReference>
<dbReference type="InterPro" id="IPR001789">
    <property type="entry name" value="Sig_transdc_resp-reg_receiver"/>
</dbReference>
<dbReference type="KEGG" id="cbot:ATE48_13080"/>
<accession>A0A1B1AJN0</accession>
<reference evidence="4 5" key="1">
    <citation type="submission" date="2015-11" db="EMBL/GenBank/DDBJ databases">
        <title>Whole-Genome Sequence of Candidatus Oderbacter manganicum from the National Park Lower Oder Valley, Germany.</title>
        <authorList>
            <person name="Braun B."/>
            <person name="Liere K."/>
            <person name="Szewzyk U."/>
        </authorList>
    </citation>
    <scope>NUCLEOTIDE SEQUENCE [LARGE SCALE GENOMIC DNA]</scope>
    <source>
        <strain evidence="4 5">OTSz_A_272</strain>
    </source>
</reference>
<evidence type="ECO:0000256" key="1">
    <source>
        <dbReference type="ARBA" id="ARBA00022553"/>
    </source>
</evidence>
<dbReference type="InterPro" id="IPR011006">
    <property type="entry name" value="CheY-like_superfamily"/>
</dbReference>
<dbReference type="Pfam" id="PF00072">
    <property type="entry name" value="Response_reg"/>
    <property type="match status" value="1"/>
</dbReference>
<organism evidence="4 5">
    <name type="scientific">Candidatus Viadribacter manganicus</name>
    <dbReference type="NCBI Taxonomy" id="1759059"/>
    <lineage>
        <taxon>Bacteria</taxon>
        <taxon>Pseudomonadati</taxon>
        <taxon>Pseudomonadota</taxon>
        <taxon>Alphaproteobacteria</taxon>
        <taxon>Hyphomonadales</taxon>
        <taxon>Hyphomonadaceae</taxon>
        <taxon>Candidatus Viadribacter</taxon>
    </lineage>
</organism>
<proteinExistence type="predicted"/>
<dbReference type="PANTHER" id="PTHR44591">
    <property type="entry name" value="STRESS RESPONSE REGULATOR PROTEIN 1"/>
    <property type="match status" value="1"/>
</dbReference>
<dbReference type="PANTHER" id="PTHR44591:SF25">
    <property type="entry name" value="CHEMOTAXIS TWO-COMPONENT RESPONSE REGULATOR"/>
    <property type="match status" value="1"/>
</dbReference>
<dbReference type="GO" id="GO:0000160">
    <property type="term" value="P:phosphorelay signal transduction system"/>
    <property type="evidence" value="ECO:0007669"/>
    <property type="project" value="InterPro"/>
</dbReference>